<dbReference type="GO" id="GO:0008976">
    <property type="term" value="F:polyphosphate kinase activity"/>
    <property type="evidence" value="ECO:0007669"/>
    <property type="project" value="UniProtKB-UniRule"/>
</dbReference>
<reference evidence="9" key="1">
    <citation type="submission" date="2019-09" db="EMBL/GenBank/DDBJ databases">
        <title>Draft genome sequences of 48 bacterial type strains from the CCUG.</title>
        <authorList>
            <person name="Tunovic T."/>
            <person name="Pineiro-Iglesias B."/>
            <person name="Unosson C."/>
            <person name="Inganas E."/>
            <person name="Ohlen M."/>
            <person name="Cardew S."/>
            <person name="Jensie-Markopoulos S."/>
            <person name="Salva-Serra F."/>
            <person name="Jaen-Luchoro D."/>
            <person name="Karlsson R."/>
            <person name="Svensson-Stadler L."/>
            <person name="Chun J."/>
            <person name="Moore E."/>
        </authorList>
    </citation>
    <scope>NUCLEOTIDE SEQUENCE</scope>
    <source>
        <strain evidence="9">CCUG 50899</strain>
    </source>
</reference>
<feature type="region of interest" description="Disordered" evidence="7">
    <location>
        <begin position="1"/>
        <end position="26"/>
    </location>
</feature>
<evidence type="ECO:0000256" key="4">
    <source>
        <dbReference type="ARBA" id="ARBA00023310"/>
    </source>
</evidence>
<protein>
    <recommendedName>
        <fullName evidence="6">ADP/GDP-polyphosphate phosphotransferase</fullName>
        <ecNumber evidence="6">2.7.4.-</ecNumber>
    </recommendedName>
    <alternativeName>
        <fullName evidence="6">Polyphosphate kinase PPK2</fullName>
    </alternativeName>
</protein>
<feature type="domain" description="Polyphosphate kinase-2-related" evidence="8">
    <location>
        <begin position="63"/>
        <end position="285"/>
    </location>
</feature>
<comment type="function">
    <text evidence="6">Uses inorganic polyphosphate (polyP) as a donor to convert GDP to GTP or ADP to ATP.</text>
</comment>
<keyword evidence="3 6" id="KW-0418">Kinase</keyword>
<comment type="subunit">
    <text evidence="6">Homotetramer.</text>
</comment>
<dbReference type="InterPro" id="IPR027417">
    <property type="entry name" value="P-loop_NTPase"/>
</dbReference>
<evidence type="ECO:0000256" key="1">
    <source>
        <dbReference type="ARBA" id="ARBA00009924"/>
    </source>
</evidence>
<proteinExistence type="inferred from homology"/>
<dbReference type="PANTHER" id="PTHR34383">
    <property type="entry name" value="POLYPHOSPHATE:AMP PHOSPHOTRANSFERASE-RELATED"/>
    <property type="match status" value="1"/>
</dbReference>
<organism evidence="9">
    <name type="scientific">Brucella pituitosa</name>
    <dbReference type="NCBI Taxonomy" id="571256"/>
    <lineage>
        <taxon>Bacteria</taxon>
        <taxon>Pseudomonadati</taxon>
        <taxon>Pseudomonadota</taxon>
        <taxon>Alphaproteobacteria</taxon>
        <taxon>Hyphomicrobiales</taxon>
        <taxon>Brucellaceae</taxon>
        <taxon>Brucella/Ochrobactrum group</taxon>
        <taxon>Brucella</taxon>
    </lineage>
</organism>
<dbReference type="EC" id="2.7.4.-" evidence="6"/>
<dbReference type="RefSeq" id="WP_024897816.1">
    <property type="nucleotide sequence ID" value="NZ_JAGDYO010000002.1"/>
</dbReference>
<dbReference type="InterPro" id="IPR022488">
    <property type="entry name" value="PPK2-related"/>
</dbReference>
<comment type="caution">
    <text evidence="9">The sequence shown here is derived from an EMBL/GenBank/DDBJ whole genome shotgun (WGS) entry which is preliminary data.</text>
</comment>
<dbReference type="SUPFAM" id="SSF52540">
    <property type="entry name" value="P-loop containing nucleoside triphosphate hydrolases"/>
    <property type="match status" value="1"/>
</dbReference>
<dbReference type="Pfam" id="PF03976">
    <property type="entry name" value="PPK2"/>
    <property type="match status" value="1"/>
</dbReference>
<evidence type="ECO:0000256" key="5">
    <source>
        <dbReference type="ARBA" id="ARBA00024500"/>
    </source>
</evidence>
<evidence type="ECO:0000256" key="3">
    <source>
        <dbReference type="ARBA" id="ARBA00022777"/>
    </source>
</evidence>
<dbReference type="GO" id="GO:0006754">
    <property type="term" value="P:ATP biosynthetic process"/>
    <property type="evidence" value="ECO:0007669"/>
    <property type="project" value="UniProtKB-KW"/>
</dbReference>
<feature type="compositionally biased region" description="Basic and acidic residues" evidence="7">
    <location>
        <begin position="11"/>
        <end position="26"/>
    </location>
</feature>
<sequence>MGDSSKTANKKKTEKDNSKSTDKPLKIKIDGDTHKFDINDPKLPDWIDDRALQSGGYPYAEKMKTKEYEETLERLQIELVKMQYWLQSTGGRVISVFEGRDAAGKGGTIFTIRQFMNPRTARNVALPKPTETERGQWYFQRYVQLFPTTGEFVTFDRSWYNRAGVERVMQFCTPEQIETFLTETPDFERMIVTDGIHLFKFWLDIGQEMQLKRFHERRHSPLKNWKFSPMDVAGISRWDDYSTALHTMLERTDTGYAPWTIIRSNDKRRARLAAIRRVLLSLPYEGRDLEAIGPEDQSIIGRGAEFLASKTPTPSSSNK</sequence>
<evidence type="ECO:0000256" key="7">
    <source>
        <dbReference type="SAM" id="MobiDB-lite"/>
    </source>
</evidence>
<accession>A0A643F310</accession>
<keyword evidence="2 6" id="KW-0808">Transferase</keyword>
<dbReference type="PANTHER" id="PTHR34383:SF1">
    <property type="entry name" value="ADP-POLYPHOSPHATE PHOSPHOTRANSFERASE"/>
    <property type="match status" value="1"/>
</dbReference>
<evidence type="ECO:0000256" key="6">
    <source>
        <dbReference type="RuleBase" id="RU369062"/>
    </source>
</evidence>
<evidence type="ECO:0000313" key="9">
    <source>
        <dbReference type="EMBL" id="KAB0572672.1"/>
    </source>
</evidence>
<dbReference type="NCBIfam" id="TIGR03707">
    <property type="entry name" value="PPK2_P_aer"/>
    <property type="match status" value="1"/>
</dbReference>
<gene>
    <name evidence="9" type="primary">ppk2</name>
    <name evidence="9" type="ORF">F7Q93_07610</name>
</gene>
<dbReference type="EMBL" id="VZPE01000002">
    <property type="protein sequence ID" value="KAB0572672.1"/>
    <property type="molecule type" value="Genomic_DNA"/>
</dbReference>
<comment type="similarity">
    <text evidence="1 6">Belongs to the polyphosphate kinase 2 (PPK2) family. Class I subfamily.</text>
</comment>
<evidence type="ECO:0000259" key="8">
    <source>
        <dbReference type="Pfam" id="PF03976"/>
    </source>
</evidence>
<comment type="catalytic activity">
    <reaction evidence="5">
        <text>[phosphate](n) + ATP = [phosphate](n+1) + ADP</text>
        <dbReference type="Rhea" id="RHEA:19573"/>
        <dbReference type="Rhea" id="RHEA-COMP:9859"/>
        <dbReference type="Rhea" id="RHEA-COMP:14280"/>
        <dbReference type="ChEBI" id="CHEBI:16838"/>
        <dbReference type="ChEBI" id="CHEBI:30616"/>
        <dbReference type="ChEBI" id="CHEBI:456216"/>
    </reaction>
    <physiologicalReaction direction="right-to-left" evidence="5">
        <dbReference type="Rhea" id="RHEA:19575"/>
    </physiologicalReaction>
</comment>
<dbReference type="GeneID" id="301931702"/>
<keyword evidence="4" id="KW-0066">ATP synthesis</keyword>
<name>A0A643F310_9HYPH</name>
<evidence type="ECO:0000256" key="2">
    <source>
        <dbReference type="ARBA" id="ARBA00022679"/>
    </source>
</evidence>
<dbReference type="AlphaFoldDB" id="A0A643F310"/>
<dbReference type="Gene3D" id="3.40.50.300">
    <property type="entry name" value="P-loop containing nucleotide triphosphate hydrolases"/>
    <property type="match status" value="1"/>
</dbReference>
<dbReference type="InterPro" id="IPR022486">
    <property type="entry name" value="PPK2_PA0141"/>
</dbReference>